<name>A0A392MWG7_9FABA</name>
<evidence type="ECO:0008006" key="4">
    <source>
        <dbReference type="Google" id="ProtNLM"/>
    </source>
</evidence>
<protein>
    <recommendedName>
        <fullName evidence="4">Copia-type polyprotein</fullName>
    </recommendedName>
</protein>
<reference evidence="2 3" key="1">
    <citation type="journal article" date="2018" name="Front. Plant Sci.">
        <title>Red Clover (Trifolium pratense) and Zigzag Clover (T. medium) - A Picture of Genomic Similarities and Differences.</title>
        <authorList>
            <person name="Dluhosova J."/>
            <person name="Istvanek J."/>
            <person name="Nedelnik J."/>
            <person name="Repkova J."/>
        </authorList>
    </citation>
    <scope>NUCLEOTIDE SEQUENCE [LARGE SCALE GENOMIC DNA]</scope>
    <source>
        <strain evidence="3">cv. 10/8</strain>
        <tissue evidence="2">Leaf</tissue>
    </source>
</reference>
<organism evidence="2 3">
    <name type="scientific">Trifolium medium</name>
    <dbReference type="NCBI Taxonomy" id="97028"/>
    <lineage>
        <taxon>Eukaryota</taxon>
        <taxon>Viridiplantae</taxon>
        <taxon>Streptophyta</taxon>
        <taxon>Embryophyta</taxon>
        <taxon>Tracheophyta</taxon>
        <taxon>Spermatophyta</taxon>
        <taxon>Magnoliopsida</taxon>
        <taxon>eudicotyledons</taxon>
        <taxon>Gunneridae</taxon>
        <taxon>Pentapetalae</taxon>
        <taxon>rosids</taxon>
        <taxon>fabids</taxon>
        <taxon>Fabales</taxon>
        <taxon>Fabaceae</taxon>
        <taxon>Papilionoideae</taxon>
        <taxon>50 kb inversion clade</taxon>
        <taxon>NPAAA clade</taxon>
        <taxon>Hologalegina</taxon>
        <taxon>IRL clade</taxon>
        <taxon>Trifolieae</taxon>
        <taxon>Trifolium</taxon>
    </lineage>
</organism>
<dbReference type="AlphaFoldDB" id="A0A392MWG7"/>
<evidence type="ECO:0000313" key="3">
    <source>
        <dbReference type="Proteomes" id="UP000265520"/>
    </source>
</evidence>
<evidence type="ECO:0000256" key="1">
    <source>
        <dbReference type="SAM" id="SignalP"/>
    </source>
</evidence>
<dbReference type="CDD" id="cd09272">
    <property type="entry name" value="RNase_HI_RT_Ty1"/>
    <property type="match status" value="1"/>
</dbReference>
<gene>
    <name evidence="2" type="ORF">A2U01_0011972</name>
</gene>
<sequence length="164" mass="18549">MIGCLMYLLAIGCLMYLLATRPDLLATRPDITFSVCLIARYMERPTELHLAAAKRILRYLKSTIGFGVWYKEMNEEAELQGWIDSDYTGDLDDRKSTSEYIFSYGTGPISWSPKKQAIVTLSTIEVEFLAAASCACQAVWLRRIIDQLGKAQFNGTVIWCDNND</sequence>
<feature type="chain" id="PRO_5017354562" description="Copia-type polyprotein" evidence="1">
    <location>
        <begin position="20"/>
        <end position="164"/>
    </location>
</feature>
<evidence type="ECO:0000313" key="2">
    <source>
        <dbReference type="EMBL" id="MCH91048.1"/>
    </source>
</evidence>
<dbReference type="EMBL" id="LXQA010019567">
    <property type="protein sequence ID" value="MCH91048.1"/>
    <property type="molecule type" value="Genomic_DNA"/>
</dbReference>
<feature type="signal peptide" evidence="1">
    <location>
        <begin position="1"/>
        <end position="19"/>
    </location>
</feature>
<proteinExistence type="predicted"/>
<keyword evidence="3" id="KW-1185">Reference proteome</keyword>
<dbReference type="PANTHER" id="PTHR11439:SF517">
    <property type="entry name" value="CYSTEINE-RICH RLK (RECEPTOR-LIKE PROTEIN KINASE) 8"/>
    <property type="match status" value="1"/>
</dbReference>
<dbReference type="PANTHER" id="PTHR11439">
    <property type="entry name" value="GAG-POL-RELATED RETROTRANSPOSON"/>
    <property type="match status" value="1"/>
</dbReference>
<comment type="caution">
    <text evidence="2">The sequence shown here is derived from an EMBL/GenBank/DDBJ whole genome shotgun (WGS) entry which is preliminary data.</text>
</comment>
<keyword evidence="1" id="KW-0732">Signal</keyword>
<accession>A0A392MWG7</accession>
<dbReference type="Proteomes" id="UP000265520">
    <property type="component" value="Unassembled WGS sequence"/>
</dbReference>